<reference evidence="2" key="1">
    <citation type="submission" date="2021-05" db="EMBL/GenBank/DDBJ databases">
        <authorList>
            <person name="Alioto T."/>
            <person name="Alioto T."/>
            <person name="Gomez Garrido J."/>
        </authorList>
    </citation>
    <scope>NUCLEOTIDE SEQUENCE</scope>
</reference>
<feature type="compositionally biased region" description="Polar residues" evidence="1">
    <location>
        <begin position="80"/>
        <end position="103"/>
    </location>
</feature>
<dbReference type="EMBL" id="HBUE01027791">
    <property type="protein sequence ID" value="CAG6455084.1"/>
    <property type="molecule type" value="Transcribed_RNA"/>
</dbReference>
<dbReference type="AlphaFoldDB" id="A0A8D8H630"/>
<evidence type="ECO:0000256" key="1">
    <source>
        <dbReference type="SAM" id="MobiDB-lite"/>
    </source>
</evidence>
<feature type="region of interest" description="Disordered" evidence="1">
    <location>
        <begin position="1"/>
        <end position="28"/>
    </location>
</feature>
<name>A0A8D8H630_CULPI</name>
<organism evidence="2">
    <name type="scientific">Culex pipiens</name>
    <name type="common">House mosquito</name>
    <dbReference type="NCBI Taxonomy" id="7175"/>
    <lineage>
        <taxon>Eukaryota</taxon>
        <taxon>Metazoa</taxon>
        <taxon>Ecdysozoa</taxon>
        <taxon>Arthropoda</taxon>
        <taxon>Hexapoda</taxon>
        <taxon>Insecta</taxon>
        <taxon>Pterygota</taxon>
        <taxon>Neoptera</taxon>
        <taxon>Endopterygota</taxon>
        <taxon>Diptera</taxon>
        <taxon>Nematocera</taxon>
        <taxon>Culicoidea</taxon>
        <taxon>Culicidae</taxon>
        <taxon>Culicinae</taxon>
        <taxon>Culicini</taxon>
        <taxon>Culex</taxon>
        <taxon>Culex</taxon>
    </lineage>
</organism>
<dbReference type="EMBL" id="HBUE01199384">
    <property type="protein sequence ID" value="CAG6528890.1"/>
    <property type="molecule type" value="Transcribed_RNA"/>
</dbReference>
<sequence length="103" mass="11401">MDTLSQFNVEDETNSRGGVVEGANSVPRTPVISNRRTYLTIQGVPRRPRSYLQLENNLRNLFDGPPPAGSPPPPPALVSDHSNGEQNQFHRSNSYNARSRTNS</sequence>
<feature type="region of interest" description="Disordered" evidence="1">
    <location>
        <begin position="58"/>
        <end position="103"/>
    </location>
</feature>
<dbReference type="EMBL" id="HBUE01305540">
    <property type="protein sequence ID" value="CAG6580680.1"/>
    <property type="molecule type" value="Transcribed_RNA"/>
</dbReference>
<dbReference type="EMBL" id="HBUE01199388">
    <property type="protein sequence ID" value="CAG6528899.1"/>
    <property type="molecule type" value="Transcribed_RNA"/>
</dbReference>
<accession>A0A8D8H630</accession>
<evidence type="ECO:0000313" key="2">
    <source>
        <dbReference type="EMBL" id="CAG6528890.1"/>
    </source>
</evidence>
<dbReference type="EMBL" id="HBUE01305536">
    <property type="protein sequence ID" value="CAG6580671.1"/>
    <property type="molecule type" value="Transcribed_RNA"/>
</dbReference>
<proteinExistence type="predicted"/>
<protein>
    <submittedName>
        <fullName evidence="2">(northern house mosquito) hypothetical protein</fullName>
    </submittedName>
</protein>
<feature type="compositionally biased region" description="Pro residues" evidence="1">
    <location>
        <begin position="64"/>
        <end position="76"/>
    </location>
</feature>